<comment type="caution">
    <text evidence="2">The sequence shown here is derived from an EMBL/GenBank/DDBJ whole genome shotgun (WGS) entry which is preliminary data.</text>
</comment>
<gene>
    <name evidence="2" type="ORF">SAMN04487926_14423</name>
</gene>
<organism evidence="2 3">
    <name type="scientific">Paraburkholderia steynii</name>
    <dbReference type="NCBI Taxonomy" id="1245441"/>
    <lineage>
        <taxon>Bacteria</taxon>
        <taxon>Pseudomonadati</taxon>
        <taxon>Pseudomonadota</taxon>
        <taxon>Betaproteobacteria</taxon>
        <taxon>Burkholderiales</taxon>
        <taxon>Burkholderiaceae</taxon>
        <taxon>Paraburkholderia</taxon>
    </lineage>
</organism>
<feature type="chain" id="PRO_5030881403" description="Secreted protein" evidence="1">
    <location>
        <begin position="25"/>
        <end position="174"/>
    </location>
</feature>
<reference evidence="2" key="1">
    <citation type="submission" date="2016-10" db="EMBL/GenBank/DDBJ databases">
        <authorList>
            <person name="Varghese N."/>
            <person name="Submissions S."/>
        </authorList>
    </citation>
    <scope>NUCLEOTIDE SEQUENCE [LARGE SCALE GENOMIC DNA]</scope>
    <source>
        <strain evidence="2">YR281</strain>
    </source>
</reference>
<keyword evidence="3" id="KW-1185">Reference proteome</keyword>
<sequence>MRRLLLLLILSTCLNCLITLPAFAQGVDMTEEELSRMTGVDPLWVHITPCLARSTIEQSLARQRADGVTLDQMREQLADQLASNPDFNRFVTNFYSLREGEIPGEIRQRHVACVAKIIGAPPERVDACYVHNYAPFLQTLFGPNPRAANQLATRTAYVECLKDAQERAKGDAER</sequence>
<accession>A0A7Z7BIW0</accession>
<evidence type="ECO:0000313" key="2">
    <source>
        <dbReference type="EMBL" id="SDJ34888.1"/>
    </source>
</evidence>
<evidence type="ECO:0008006" key="4">
    <source>
        <dbReference type="Google" id="ProtNLM"/>
    </source>
</evidence>
<evidence type="ECO:0000313" key="3">
    <source>
        <dbReference type="Proteomes" id="UP000198900"/>
    </source>
</evidence>
<protein>
    <recommendedName>
        <fullName evidence="4">Secreted protein</fullName>
    </recommendedName>
</protein>
<keyword evidence="1" id="KW-0732">Signal</keyword>
<evidence type="ECO:0000256" key="1">
    <source>
        <dbReference type="SAM" id="SignalP"/>
    </source>
</evidence>
<dbReference type="AlphaFoldDB" id="A0A7Z7BIW0"/>
<feature type="signal peptide" evidence="1">
    <location>
        <begin position="1"/>
        <end position="24"/>
    </location>
</feature>
<dbReference type="EMBL" id="FNDI01000044">
    <property type="protein sequence ID" value="SDJ34888.1"/>
    <property type="molecule type" value="Genomic_DNA"/>
</dbReference>
<proteinExistence type="predicted"/>
<dbReference type="Proteomes" id="UP000198900">
    <property type="component" value="Unassembled WGS sequence"/>
</dbReference>
<name>A0A7Z7BIW0_9BURK</name>